<dbReference type="InterPro" id="IPR012338">
    <property type="entry name" value="Beta-lactam/transpept-like"/>
</dbReference>
<keyword evidence="1" id="KW-0732">Signal</keyword>
<dbReference type="AlphaFoldDB" id="A0A6G9AAX3"/>
<dbReference type="PANTHER" id="PTHR43283:SF14">
    <property type="entry name" value="BLL8153 PROTEIN"/>
    <property type="match status" value="1"/>
</dbReference>
<evidence type="ECO:0000313" key="3">
    <source>
        <dbReference type="EMBL" id="QIP09445.1"/>
    </source>
</evidence>
<accession>A0A6G9AAX3</accession>
<name>A0A6G9AAX3_9BRAD</name>
<evidence type="ECO:0000256" key="1">
    <source>
        <dbReference type="SAM" id="SignalP"/>
    </source>
</evidence>
<dbReference type="Proteomes" id="UP000500895">
    <property type="component" value="Chromosome"/>
</dbReference>
<dbReference type="EC" id="3.-.-.-" evidence="3"/>
<reference evidence="3 4" key="1">
    <citation type="journal article" date="2020" name="Int. J. Syst. Evol. Microbiol.">
        <title>Description and complete genome sequences of Bradyrhizobium symbiodeficiens sp. nov., a non-symbiotic bacterium associated with legumes native to Canada.</title>
        <authorList>
            <person name="Bromfield E.S.P."/>
            <person name="Cloutier S."/>
            <person name="Nguyen H.D.T."/>
        </authorList>
    </citation>
    <scope>NUCLEOTIDE SEQUENCE [LARGE SCALE GENOMIC DNA]</scope>
    <source>
        <strain evidence="3 4">101S1MB</strain>
    </source>
</reference>
<dbReference type="InterPro" id="IPR001466">
    <property type="entry name" value="Beta-lactam-related"/>
</dbReference>
<sequence>MSAPQYSRRRAVSSLAATVACAFADLIPATAELVSPGATQDCAGPIVSATGPNAELYGAKDGYPLPDIAEARRQGDPWEPKFRVGAFTHIDQIYPTRLIRRAVTPWKFKCSRADVHYIFQGSKFSPLDYMSRNPTTGLLIAKDDQIVFEGYQYARTDQDRFVSQSMVKTITGLLIGIAISEGAIKSVDDIPESYVPGFIGSEYGRTPIRDLLHMSSGVDFGETRDGGRDLNRLWNGMGIASPNSKLGTVGSILQFNQRVAPAGTRFYYASIEADVLGMVLHGAVNKSASDYLHEKVWEPIGAEADANWLVDAEGFELGHFGFNAVLRDYARLGRLLAHDGAWDGKQIVPTQWMIDATTVRASDDYLRPVVETKRFGYGYLLWLFPGERRQFALLGFKGQCICVDPTSKVVMVHTAIEDPAHRGEQWALWSALVDQLG</sequence>
<feature type="domain" description="Beta-lactamase-related" evidence="2">
    <location>
        <begin position="132"/>
        <end position="412"/>
    </location>
</feature>
<gene>
    <name evidence="3" type="ORF">HAV00_25770</name>
</gene>
<dbReference type="EMBL" id="CP050066">
    <property type="protein sequence ID" value="QIP09445.1"/>
    <property type="molecule type" value="Genomic_DNA"/>
</dbReference>
<dbReference type="InterPro" id="IPR050789">
    <property type="entry name" value="Diverse_Enzym_Activities"/>
</dbReference>
<feature type="chain" id="PRO_5026197437" evidence="1">
    <location>
        <begin position="32"/>
        <end position="437"/>
    </location>
</feature>
<dbReference type="RefSeq" id="WP_166469147.1">
    <property type="nucleotide sequence ID" value="NZ_CP050066.2"/>
</dbReference>
<dbReference type="PANTHER" id="PTHR43283">
    <property type="entry name" value="BETA-LACTAMASE-RELATED"/>
    <property type="match status" value="1"/>
</dbReference>
<dbReference type="Gene3D" id="3.40.710.10">
    <property type="entry name" value="DD-peptidase/beta-lactamase superfamily"/>
    <property type="match status" value="1"/>
</dbReference>
<organism evidence="3 4">
    <name type="scientific">Bradyrhizobium symbiodeficiens</name>
    <dbReference type="NCBI Taxonomy" id="1404367"/>
    <lineage>
        <taxon>Bacteria</taxon>
        <taxon>Pseudomonadati</taxon>
        <taxon>Pseudomonadota</taxon>
        <taxon>Alphaproteobacteria</taxon>
        <taxon>Hyphomicrobiales</taxon>
        <taxon>Nitrobacteraceae</taxon>
        <taxon>Bradyrhizobium</taxon>
    </lineage>
</organism>
<proteinExistence type="predicted"/>
<evidence type="ECO:0000313" key="4">
    <source>
        <dbReference type="Proteomes" id="UP000500895"/>
    </source>
</evidence>
<dbReference type="GO" id="GO:0016787">
    <property type="term" value="F:hydrolase activity"/>
    <property type="evidence" value="ECO:0007669"/>
    <property type="project" value="UniProtKB-KW"/>
</dbReference>
<protein>
    <submittedName>
        <fullName evidence="3">Serine hydrolase</fullName>
        <ecNumber evidence="3">3.-.-.-</ecNumber>
    </submittedName>
</protein>
<evidence type="ECO:0000259" key="2">
    <source>
        <dbReference type="Pfam" id="PF00144"/>
    </source>
</evidence>
<dbReference type="SUPFAM" id="SSF56601">
    <property type="entry name" value="beta-lactamase/transpeptidase-like"/>
    <property type="match status" value="1"/>
</dbReference>
<dbReference type="Pfam" id="PF00144">
    <property type="entry name" value="Beta-lactamase"/>
    <property type="match status" value="1"/>
</dbReference>
<keyword evidence="3" id="KW-0378">Hydrolase</keyword>
<feature type="signal peptide" evidence="1">
    <location>
        <begin position="1"/>
        <end position="31"/>
    </location>
</feature>